<evidence type="ECO:0000256" key="1">
    <source>
        <dbReference type="SAM" id="Coils"/>
    </source>
</evidence>
<evidence type="ECO:0008006" key="4">
    <source>
        <dbReference type="Google" id="ProtNLM"/>
    </source>
</evidence>
<dbReference type="InterPro" id="IPR036390">
    <property type="entry name" value="WH_DNA-bd_sf"/>
</dbReference>
<proteinExistence type="predicted"/>
<organism evidence="2 3">
    <name type="scientific">Candidatus Accumulibacter aalborgensis</name>
    <dbReference type="NCBI Taxonomy" id="1860102"/>
    <lineage>
        <taxon>Bacteria</taxon>
        <taxon>Pseudomonadati</taxon>
        <taxon>Pseudomonadota</taxon>
        <taxon>Betaproteobacteria</taxon>
        <taxon>Candidatus Accumulibacter</taxon>
    </lineage>
</organism>
<feature type="coiled-coil region" evidence="1">
    <location>
        <begin position="84"/>
        <end position="111"/>
    </location>
</feature>
<gene>
    <name evidence="2" type="ORF">ACCAA_1460005</name>
</gene>
<dbReference type="EMBL" id="FLQX01000053">
    <property type="protein sequence ID" value="SBT04484.1"/>
    <property type="molecule type" value="Genomic_DNA"/>
</dbReference>
<accession>A0A1A8XH25</accession>
<dbReference type="InterPro" id="IPR026433">
    <property type="entry name" value="MarR_EPS"/>
</dbReference>
<dbReference type="RefSeq" id="WP_186406041.1">
    <property type="nucleotide sequence ID" value="NZ_FLQX01000053.1"/>
</dbReference>
<protein>
    <recommendedName>
        <fullName evidence="4">MarR family EPS-associated transcriptional regulator</fullName>
    </recommendedName>
</protein>
<evidence type="ECO:0000313" key="2">
    <source>
        <dbReference type="EMBL" id="SBT04484.1"/>
    </source>
</evidence>
<dbReference type="AlphaFoldDB" id="A0A1A8XH25"/>
<sequence>MTPAEQVHLRILRIVEEEPQINQRQLAERLGASLGKTNYLLKALLNKGYIKAGSFLRAEDKLKYAYLLTPEGLGAKLRLTRNYLARKEEEYVAMKVEIERMRAELAAQDDQGKETKH</sequence>
<name>A0A1A8XH25_9PROT</name>
<reference evidence="2 3" key="1">
    <citation type="submission" date="2016-06" db="EMBL/GenBank/DDBJ databases">
        <authorList>
            <person name="Kjaerup R.B."/>
            <person name="Dalgaard T.S."/>
            <person name="Juul-Madsen H.R."/>
        </authorList>
    </citation>
    <scope>NUCLEOTIDE SEQUENCE [LARGE SCALE GENOMIC DNA]</scope>
    <source>
        <strain evidence="2">3</strain>
    </source>
</reference>
<dbReference type="InterPro" id="IPR036388">
    <property type="entry name" value="WH-like_DNA-bd_sf"/>
</dbReference>
<dbReference type="STRING" id="1860102.ACCAA_1460005"/>
<dbReference type="Pfam" id="PF13412">
    <property type="entry name" value="HTH_24"/>
    <property type="match status" value="1"/>
</dbReference>
<dbReference type="SUPFAM" id="SSF46785">
    <property type="entry name" value="Winged helix' DNA-binding domain"/>
    <property type="match status" value="1"/>
</dbReference>
<dbReference type="NCBIfam" id="TIGR04176">
    <property type="entry name" value="MarR_EPS"/>
    <property type="match status" value="1"/>
</dbReference>
<evidence type="ECO:0000313" key="3">
    <source>
        <dbReference type="Proteomes" id="UP000199169"/>
    </source>
</evidence>
<keyword evidence="3" id="KW-1185">Reference proteome</keyword>
<keyword evidence="1" id="KW-0175">Coiled coil</keyword>
<dbReference type="Proteomes" id="UP000199169">
    <property type="component" value="Unassembled WGS sequence"/>
</dbReference>
<dbReference type="Gene3D" id="1.10.10.10">
    <property type="entry name" value="Winged helix-like DNA-binding domain superfamily/Winged helix DNA-binding domain"/>
    <property type="match status" value="1"/>
</dbReference>